<dbReference type="GO" id="GO:0005634">
    <property type="term" value="C:nucleus"/>
    <property type="evidence" value="ECO:0007669"/>
    <property type="project" value="UniProtKB-SubCell"/>
</dbReference>
<evidence type="ECO:0000256" key="13">
    <source>
        <dbReference type="SAM" id="MobiDB-lite"/>
    </source>
</evidence>
<gene>
    <name evidence="15" type="ORF">LTLLF_107885</name>
</gene>
<evidence type="ECO:0000256" key="7">
    <source>
        <dbReference type="ARBA" id="ARBA00022853"/>
    </source>
</evidence>
<keyword evidence="8" id="KW-0805">Transcription regulation</keyword>
<feature type="domain" description="TAZ-type" evidence="14">
    <location>
        <begin position="11"/>
        <end position="92"/>
    </location>
</feature>
<evidence type="ECO:0000256" key="10">
    <source>
        <dbReference type="ARBA" id="ARBA00023242"/>
    </source>
</evidence>
<accession>A0A8J6KKF1</accession>
<evidence type="ECO:0000256" key="5">
    <source>
        <dbReference type="ARBA" id="ARBA00022771"/>
    </source>
</evidence>
<evidence type="ECO:0000256" key="4">
    <source>
        <dbReference type="ARBA" id="ARBA00022723"/>
    </source>
</evidence>
<keyword evidence="6 12" id="KW-0862">Zinc</keyword>
<evidence type="ECO:0000259" key="14">
    <source>
        <dbReference type="PROSITE" id="PS50134"/>
    </source>
</evidence>
<dbReference type="GO" id="GO:0005667">
    <property type="term" value="C:transcription regulator complex"/>
    <property type="evidence" value="ECO:0007669"/>
    <property type="project" value="TreeGrafter"/>
</dbReference>
<dbReference type="GO" id="GO:0000123">
    <property type="term" value="C:histone acetyltransferase complex"/>
    <property type="evidence" value="ECO:0007669"/>
    <property type="project" value="TreeGrafter"/>
</dbReference>
<dbReference type="GO" id="GO:0031490">
    <property type="term" value="F:chromatin DNA binding"/>
    <property type="evidence" value="ECO:0007669"/>
    <property type="project" value="TreeGrafter"/>
</dbReference>
<dbReference type="Gene3D" id="1.20.1020.10">
    <property type="entry name" value="TAZ domain"/>
    <property type="match status" value="1"/>
</dbReference>
<feature type="zinc finger region" description="TAZ-type" evidence="12">
    <location>
        <begin position="11"/>
        <end position="92"/>
    </location>
</feature>
<dbReference type="GO" id="GO:0045944">
    <property type="term" value="P:positive regulation of transcription by RNA polymerase II"/>
    <property type="evidence" value="ECO:0007669"/>
    <property type="project" value="TreeGrafter"/>
</dbReference>
<dbReference type="InterPro" id="IPR000197">
    <property type="entry name" value="Znf_TAZ"/>
</dbReference>
<evidence type="ECO:0000256" key="1">
    <source>
        <dbReference type="ARBA" id="ARBA00004123"/>
    </source>
</evidence>
<evidence type="ECO:0000256" key="3">
    <source>
        <dbReference type="ARBA" id="ARBA00022679"/>
    </source>
</evidence>
<evidence type="ECO:0000256" key="9">
    <source>
        <dbReference type="ARBA" id="ARBA00023163"/>
    </source>
</evidence>
<comment type="catalytic activity">
    <reaction evidence="11">
        <text>L-lysyl-[protein] + acetyl-CoA = N(6)-acetyl-L-lysyl-[protein] + CoA + H(+)</text>
        <dbReference type="Rhea" id="RHEA:45948"/>
        <dbReference type="Rhea" id="RHEA-COMP:9752"/>
        <dbReference type="Rhea" id="RHEA-COMP:10731"/>
        <dbReference type="ChEBI" id="CHEBI:15378"/>
        <dbReference type="ChEBI" id="CHEBI:29969"/>
        <dbReference type="ChEBI" id="CHEBI:57287"/>
        <dbReference type="ChEBI" id="CHEBI:57288"/>
        <dbReference type="ChEBI" id="CHEBI:61930"/>
        <dbReference type="EC" id="2.3.1.48"/>
    </reaction>
</comment>
<dbReference type="PANTHER" id="PTHR13808">
    <property type="entry name" value="CBP/P300-RELATED"/>
    <property type="match status" value="1"/>
</dbReference>
<proteinExistence type="predicted"/>
<keyword evidence="9" id="KW-0804">Transcription</keyword>
<evidence type="ECO:0000256" key="11">
    <source>
        <dbReference type="ARBA" id="ARBA00048017"/>
    </source>
</evidence>
<keyword evidence="7" id="KW-0156">Chromatin regulator</keyword>
<dbReference type="PANTHER" id="PTHR13808:SF1">
    <property type="entry name" value="HISTONE ACETYLTRANSFERASE"/>
    <property type="match status" value="1"/>
</dbReference>
<dbReference type="GO" id="GO:0004402">
    <property type="term" value="F:histone acetyltransferase activity"/>
    <property type="evidence" value="ECO:0007669"/>
    <property type="project" value="InterPro"/>
</dbReference>
<comment type="subcellular location">
    <subcellularLocation>
        <location evidence="1">Nucleus</location>
    </subcellularLocation>
</comment>
<dbReference type="GO" id="GO:0008270">
    <property type="term" value="F:zinc ion binding"/>
    <property type="evidence" value="ECO:0007669"/>
    <property type="project" value="UniProtKB-KW"/>
</dbReference>
<organism evidence="15 16">
    <name type="scientific">Microtus ochrogaster</name>
    <name type="common">Prairie vole</name>
    <dbReference type="NCBI Taxonomy" id="79684"/>
    <lineage>
        <taxon>Eukaryota</taxon>
        <taxon>Metazoa</taxon>
        <taxon>Chordata</taxon>
        <taxon>Craniata</taxon>
        <taxon>Vertebrata</taxon>
        <taxon>Euteleostomi</taxon>
        <taxon>Mammalia</taxon>
        <taxon>Eutheria</taxon>
        <taxon>Euarchontoglires</taxon>
        <taxon>Glires</taxon>
        <taxon>Rodentia</taxon>
        <taxon>Myomorpha</taxon>
        <taxon>Muroidea</taxon>
        <taxon>Cricetidae</taxon>
        <taxon>Arvicolinae</taxon>
        <taxon>Microtus</taxon>
    </lineage>
</organism>
<feature type="region of interest" description="Disordered" evidence="13">
    <location>
        <begin position="100"/>
        <end position="133"/>
    </location>
</feature>
<feature type="compositionally biased region" description="Low complexity" evidence="13">
    <location>
        <begin position="100"/>
        <end position="109"/>
    </location>
</feature>
<dbReference type="Pfam" id="PF02135">
    <property type="entry name" value="zf-TAZ"/>
    <property type="match status" value="1"/>
</dbReference>
<evidence type="ECO:0000256" key="2">
    <source>
        <dbReference type="ARBA" id="ARBA00013184"/>
    </source>
</evidence>
<name>A0A8J6KKF1_MICOH</name>
<dbReference type="SUPFAM" id="SSF57933">
    <property type="entry name" value="TAZ domain"/>
    <property type="match status" value="1"/>
</dbReference>
<evidence type="ECO:0000256" key="8">
    <source>
        <dbReference type="ARBA" id="ARBA00023015"/>
    </source>
</evidence>
<keyword evidence="3" id="KW-0808">Transferase</keyword>
<dbReference type="AlphaFoldDB" id="A0A8J6KKF1"/>
<sequence>MERVARTFEETSQRLCILSNCIQFLIHACQCSSARCHLLPCRKIKWVVKHIKGCKRKTNRGCSICKQFITLCRYHVKHCQENNCSLAFCLNIKQNLPTAAAPDPAGSDAPQEDDQHTTDWCGRTPAGSAVPNS</sequence>
<keyword evidence="10" id="KW-0539">Nucleus</keyword>
<evidence type="ECO:0000256" key="6">
    <source>
        <dbReference type="ARBA" id="ARBA00022833"/>
    </source>
</evidence>
<comment type="caution">
    <text evidence="15">The sequence shown here is derived from an EMBL/GenBank/DDBJ whole genome shotgun (WGS) entry which is preliminary data.</text>
</comment>
<keyword evidence="5 12" id="KW-0863">Zinc-finger</keyword>
<dbReference type="EMBL" id="JAATJU010027288">
    <property type="protein sequence ID" value="KAH0500634.1"/>
    <property type="molecule type" value="Genomic_DNA"/>
</dbReference>
<protein>
    <recommendedName>
        <fullName evidence="2">histone acetyltransferase</fullName>
        <ecNumber evidence="2">2.3.1.48</ecNumber>
    </recommendedName>
</protein>
<reference evidence="15" key="1">
    <citation type="submission" date="2020-03" db="EMBL/GenBank/DDBJ databases">
        <title>Studies in the Genomics of Life Span.</title>
        <authorList>
            <person name="Glass D."/>
        </authorList>
    </citation>
    <scope>NUCLEOTIDE SEQUENCE</scope>
    <source>
        <strain evidence="15">LTLLF</strain>
        <tissue evidence="15">Muscle</tissue>
    </source>
</reference>
<evidence type="ECO:0000313" key="15">
    <source>
        <dbReference type="EMBL" id="KAH0500634.1"/>
    </source>
</evidence>
<dbReference type="InterPro" id="IPR013178">
    <property type="entry name" value="Histone_AcTrfase_Rtt109/CBP"/>
</dbReference>
<dbReference type="EC" id="2.3.1.48" evidence="2"/>
<dbReference type="PROSITE" id="PS50134">
    <property type="entry name" value="ZF_TAZ"/>
    <property type="match status" value="1"/>
</dbReference>
<evidence type="ECO:0000256" key="12">
    <source>
        <dbReference type="PROSITE-ProRule" id="PRU00203"/>
    </source>
</evidence>
<dbReference type="Proteomes" id="UP000710432">
    <property type="component" value="Unassembled WGS sequence"/>
</dbReference>
<dbReference type="GO" id="GO:0003713">
    <property type="term" value="F:transcription coactivator activity"/>
    <property type="evidence" value="ECO:0007669"/>
    <property type="project" value="TreeGrafter"/>
</dbReference>
<dbReference type="InterPro" id="IPR035898">
    <property type="entry name" value="TAZ_dom_sf"/>
</dbReference>
<evidence type="ECO:0000313" key="16">
    <source>
        <dbReference type="Proteomes" id="UP000710432"/>
    </source>
</evidence>
<dbReference type="SMART" id="SM00551">
    <property type="entry name" value="ZnF_TAZ"/>
    <property type="match status" value="1"/>
</dbReference>
<keyword evidence="4 12" id="KW-0479">Metal-binding</keyword>